<gene>
    <name evidence="1" type="ORF">MELA_00049</name>
</gene>
<reference evidence="1 2" key="1">
    <citation type="submission" date="2019-07" db="EMBL/GenBank/DDBJ databases">
        <authorList>
            <person name="Cremers G."/>
        </authorList>
    </citation>
    <scope>NUCLEOTIDE SEQUENCE [LARGE SCALE GENOMIC DNA]</scope>
</reference>
<sequence length="223" mass="25397">MWERAEVPFAFYGCVELRQMLGLKAKTEKELADLLRQVPLHSVYYHTHSPLLRHQYRAGMYSNDFATWTAVQVRDRVLGERLAVVDPLSFESLSDLRDAIVSVIDAHLESITVIPRVVYGEPFEFIESTIMGVPTGFEAYTLEEFTQALSDVDETTIYYHAIEARVRLKQARTHFSAWLGDRLNLPSLAARVQALDPYAGGLERLRSQMLVYCGQVLSRGQDL</sequence>
<dbReference type="Pfam" id="PF19027">
    <property type="entry name" value="DUF5752"/>
    <property type="match status" value="1"/>
</dbReference>
<accession>A0A564ZEV4</accession>
<name>A0A564ZEV4_9BACT</name>
<evidence type="ECO:0000313" key="1">
    <source>
        <dbReference type="EMBL" id="VUZ83696.1"/>
    </source>
</evidence>
<dbReference type="Proteomes" id="UP000334340">
    <property type="component" value="Unassembled WGS sequence"/>
</dbReference>
<organism evidence="1 2">
    <name type="scientific">Candidatus Methylomirabilis lanthanidiphila</name>
    <dbReference type="NCBI Taxonomy" id="2211376"/>
    <lineage>
        <taxon>Bacteria</taxon>
        <taxon>Candidatus Methylomirabilota</taxon>
        <taxon>Candidatus Methylomirabilia</taxon>
        <taxon>Candidatus Methylomirabilales</taxon>
        <taxon>Candidatus Methylomirabilaceae</taxon>
        <taxon>Candidatus Methylomirabilis</taxon>
    </lineage>
</organism>
<dbReference type="InterPro" id="IPR044036">
    <property type="entry name" value="DUF5752"/>
</dbReference>
<dbReference type="AlphaFoldDB" id="A0A564ZEV4"/>
<protein>
    <submittedName>
        <fullName evidence="1">Uncharacterized protein</fullName>
    </submittedName>
</protein>
<evidence type="ECO:0000313" key="2">
    <source>
        <dbReference type="Proteomes" id="UP000334340"/>
    </source>
</evidence>
<proteinExistence type="predicted"/>
<dbReference type="EMBL" id="CABIKM010000001">
    <property type="protein sequence ID" value="VUZ83696.1"/>
    <property type="molecule type" value="Genomic_DNA"/>
</dbReference>
<keyword evidence="2" id="KW-1185">Reference proteome</keyword>